<proteinExistence type="predicted"/>
<evidence type="ECO:0000313" key="2">
    <source>
        <dbReference type="Proteomes" id="UP000663825"/>
    </source>
</evidence>
<gene>
    <name evidence="1" type="ORF">TIS948_LOCUS16999</name>
</gene>
<name>A0A817SBB9_9BILA</name>
<accession>A0A817SBB9</accession>
<evidence type="ECO:0000313" key="1">
    <source>
        <dbReference type="EMBL" id="CAF3282887.1"/>
    </source>
</evidence>
<reference evidence="1" key="1">
    <citation type="submission" date="2021-02" db="EMBL/GenBank/DDBJ databases">
        <authorList>
            <person name="Nowell W R."/>
        </authorList>
    </citation>
    <scope>NUCLEOTIDE SEQUENCE</scope>
</reference>
<dbReference type="SUPFAM" id="SSF52540">
    <property type="entry name" value="P-loop containing nucleoside triphosphate hydrolases"/>
    <property type="match status" value="1"/>
</dbReference>
<dbReference type="InterPro" id="IPR027417">
    <property type="entry name" value="P-loop_NTPase"/>
</dbReference>
<dbReference type="EMBL" id="CAJNXB010002873">
    <property type="protein sequence ID" value="CAF3282887.1"/>
    <property type="molecule type" value="Genomic_DNA"/>
</dbReference>
<dbReference type="Proteomes" id="UP000663825">
    <property type="component" value="Unassembled WGS sequence"/>
</dbReference>
<dbReference type="OrthoDB" id="10179043at2759"/>
<sequence>MENDQNNKKQQLSGLIPSKQFQKFIYNVFSFNLLSEGLDSLKYSNILPFIIYLKCPSAIEKLREYFYVNNQQWIEIEEKSRFIEQNYAHLSDKIIYLNDSFGYIFSQLKFLVKDAQTNPMWANQCWFSPRERF</sequence>
<comment type="caution">
    <text evidence="1">The sequence shown here is derived from an EMBL/GenBank/DDBJ whole genome shotgun (WGS) entry which is preliminary data.</text>
</comment>
<dbReference type="AlphaFoldDB" id="A0A817SBB9"/>
<protein>
    <submittedName>
        <fullName evidence="1">Uncharacterized protein</fullName>
    </submittedName>
</protein>
<dbReference type="Gene3D" id="3.40.50.300">
    <property type="entry name" value="P-loop containing nucleotide triphosphate hydrolases"/>
    <property type="match status" value="1"/>
</dbReference>
<organism evidence="1 2">
    <name type="scientific">Rotaria socialis</name>
    <dbReference type="NCBI Taxonomy" id="392032"/>
    <lineage>
        <taxon>Eukaryota</taxon>
        <taxon>Metazoa</taxon>
        <taxon>Spiralia</taxon>
        <taxon>Gnathifera</taxon>
        <taxon>Rotifera</taxon>
        <taxon>Eurotatoria</taxon>
        <taxon>Bdelloidea</taxon>
        <taxon>Philodinida</taxon>
        <taxon>Philodinidae</taxon>
        <taxon>Rotaria</taxon>
    </lineage>
</organism>